<dbReference type="SUPFAM" id="SSF51905">
    <property type="entry name" value="FAD/NAD(P)-binding domain"/>
    <property type="match status" value="1"/>
</dbReference>
<dbReference type="InterPro" id="IPR006905">
    <property type="entry name" value="Flavin_halogenase"/>
</dbReference>
<dbReference type="Pfam" id="PF04820">
    <property type="entry name" value="Trp_halogenase"/>
    <property type="match status" value="2"/>
</dbReference>
<dbReference type="PANTHER" id="PTHR43747">
    <property type="entry name" value="FAD-BINDING PROTEIN"/>
    <property type="match status" value="1"/>
</dbReference>
<dbReference type="EMBL" id="CP027860">
    <property type="protein sequence ID" value="AVP96696.1"/>
    <property type="molecule type" value="Genomic_DNA"/>
</dbReference>
<sequence>MTCDLSQTSLPIPEAMIVSDCPIPGNAQGPRSGPSGPPKCRLCRNARLRYSRFFIVARSELMDLDVAIIGAGPGGTTCAALIKKYLPRAEVGLFERAHFPREHIGESQLPQIGYILAEMGCWDAVEAAGFPIKIGATYRWGNDSKLWDFEFTPAADYVSEPRPRQFSDQARQLAFQVDRRIYDQILAAQAEQLGATVHFGQAVRRVLSHDDEVHGLQLDNGKTIRAKWYIDATGNSGLLRRAMQVGVSAPTKLQNVAFWDYWDDADWAVRATGDATRVLVLSIGCGWIWFIPINQTRTSIGFVCPASFYRDGQRNAEELYSWALAQEPLIGSLTTRARRSGEVQATKDWSFLADRLTGKNWMLVGEAAGFADPILAAGLTLTQTGAREAAYTVVSLLRQEHEPRWLLQHYSDNQRARIRQHIRFADFWYSANGAFTDLQDYTREIARDAGLDLNPQQAFQWLGTGGFTHDLLGQAVIGGFDLGGVRQLAQRLVNADENVWTLSHYNRFRLDLDGAVQESIPAYIEGRIHAVPCLHRGPSRLPLVGAFLMVVKALQKAERADQLLRHMREQAQSQSAGIHPDLALRQVLMCLELLVNESWVRCEHIAGEPCIVMRTPKEGGCIHSNIDLVDRIEALTPRAEARL</sequence>
<dbReference type="Proteomes" id="UP000241074">
    <property type="component" value="Chromosome"/>
</dbReference>
<dbReference type="AlphaFoldDB" id="A0A2P1PPD2"/>
<gene>
    <name evidence="1" type="ORF">C7S18_05525</name>
</gene>
<evidence type="ECO:0000313" key="2">
    <source>
        <dbReference type="Proteomes" id="UP000241074"/>
    </source>
</evidence>
<reference evidence="1 2" key="2">
    <citation type="submission" date="2018-03" db="EMBL/GenBank/DDBJ databases">
        <authorList>
            <person name="Keele B.F."/>
        </authorList>
    </citation>
    <scope>NUCLEOTIDE SEQUENCE [LARGE SCALE GENOMIC DNA]</scope>
    <source>
        <strain evidence="1 2">D13</strain>
    </source>
</reference>
<evidence type="ECO:0000313" key="1">
    <source>
        <dbReference type="EMBL" id="AVP96696.1"/>
    </source>
</evidence>
<organism evidence="1 2">
    <name type="scientific">Ahniella affigens</name>
    <dbReference type="NCBI Taxonomy" id="2021234"/>
    <lineage>
        <taxon>Bacteria</taxon>
        <taxon>Pseudomonadati</taxon>
        <taxon>Pseudomonadota</taxon>
        <taxon>Gammaproteobacteria</taxon>
        <taxon>Lysobacterales</taxon>
        <taxon>Rhodanobacteraceae</taxon>
        <taxon>Ahniella</taxon>
    </lineage>
</organism>
<accession>A0A2P1PPD2</accession>
<keyword evidence="2" id="KW-1185">Reference proteome</keyword>
<evidence type="ECO:0008006" key="3">
    <source>
        <dbReference type="Google" id="ProtNLM"/>
    </source>
</evidence>
<name>A0A2P1PPD2_9GAMM</name>
<reference evidence="1 2" key="1">
    <citation type="submission" date="2018-03" db="EMBL/GenBank/DDBJ databases">
        <title>Ahniella affigens gen. nov., sp. nov., a gammaproteobacterium isolated from sandy soil near a stream.</title>
        <authorList>
            <person name="Ko Y."/>
            <person name="Kim J.-H."/>
        </authorList>
    </citation>
    <scope>NUCLEOTIDE SEQUENCE [LARGE SCALE GENOMIC DNA]</scope>
    <source>
        <strain evidence="1 2">D13</strain>
    </source>
</reference>
<protein>
    <recommendedName>
        <fullName evidence="3">NAD(P)/FAD-dependent oxidoreductase</fullName>
    </recommendedName>
</protein>
<dbReference type="PANTHER" id="PTHR43747:SF1">
    <property type="entry name" value="SLR1998 PROTEIN"/>
    <property type="match status" value="1"/>
</dbReference>
<dbReference type="KEGG" id="xba:C7S18_05525"/>
<proteinExistence type="predicted"/>
<dbReference type="GO" id="GO:0004497">
    <property type="term" value="F:monooxygenase activity"/>
    <property type="evidence" value="ECO:0007669"/>
    <property type="project" value="InterPro"/>
</dbReference>
<dbReference type="Gene3D" id="3.50.50.60">
    <property type="entry name" value="FAD/NAD(P)-binding domain"/>
    <property type="match status" value="1"/>
</dbReference>
<dbReference type="OrthoDB" id="103324at2"/>
<dbReference type="InterPro" id="IPR050816">
    <property type="entry name" value="Flavin-dep_Halogenase_NPB"/>
</dbReference>
<dbReference type="InterPro" id="IPR036188">
    <property type="entry name" value="FAD/NAD-bd_sf"/>
</dbReference>